<keyword evidence="4" id="KW-0788">Thiol protease</keyword>
<dbReference type="InterPro" id="IPR000064">
    <property type="entry name" value="NLP_P60_dom"/>
</dbReference>
<dbReference type="GO" id="GO:0008234">
    <property type="term" value="F:cysteine-type peptidase activity"/>
    <property type="evidence" value="ECO:0007669"/>
    <property type="project" value="UniProtKB-KW"/>
</dbReference>
<keyword evidence="5" id="KW-0732">Signal</keyword>
<dbReference type="GO" id="GO:0006508">
    <property type="term" value="P:proteolysis"/>
    <property type="evidence" value="ECO:0007669"/>
    <property type="project" value="UniProtKB-KW"/>
</dbReference>
<sequence precursor="true">MKKKFFIMLAFLAMVLTFTISKAHADYYTNSILLYEGKSGIEVTNLQRDLKNLGYFIGEPNGYFGSYTEQTVMKFQKDNYLAQDGVVGRKTAREIKVDRVAQTAKTYIGVPYLWGGTSPSGFDCSGFTQYVMKKNGISISRTTAIQYNEGIWVGKSSLQPGDLVFFSTYKPGPSHVGIYLGSNKFIHASSSMGVSITDFSNSYFASRYIGAKRILT</sequence>
<proteinExistence type="inferred from homology"/>
<evidence type="ECO:0000256" key="4">
    <source>
        <dbReference type="ARBA" id="ARBA00022807"/>
    </source>
</evidence>
<dbReference type="Pfam" id="PF00877">
    <property type="entry name" value="NLPC_P60"/>
    <property type="match status" value="1"/>
</dbReference>
<comment type="caution">
    <text evidence="7">The sequence shown here is derived from an EMBL/GenBank/DDBJ whole genome shotgun (WGS) entry which is preliminary data.</text>
</comment>
<dbReference type="InterPro" id="IPR036365">
    <property type="entry name" value="PGBD-like_sf"/>
</dbReference>
<keyword evidence="8" id="KW-1185">Reference proteome</keyword>
<evidence type="ECO:0000256" key="5">
    <source>
        <dbReference type="SAM" id="SignalP"/>
    </source>
</evidence>
<dbReference type="InterPro" id="IPR036366">
    <property type="entry name" value="PGBDSf"/>
</dbReference>
<dbReference type="Pfam" id="PF01471">
    <property type="entry name" value="PG_binding_1"/>
    <property type="match status" value="1"/>
</dbReference>
<evidence type="ECO:0000256" key="3">
    <source>
        <dbReference type="ARBA" id="ARBA00022801"/>
    </source>
</evidence>
<dbReference type="PANTHER" id="PTHR47053">
    <property type="entry name" value="MUREIN DD-ENDOPEPTIDASE MEPH-RELATED"/>
    <property type="match status" value="1"/>
</dbReference>
<feature type="signal peptide" evidence="5">
    <location>
        <begin position="1"/>
        <end position="25"/>
    </location>
</feature>
<dbReference type="eggNOG" id="COG0791">
    <property type="taxonomic scope" value="Bacteria"/>
</dbReference>
<accession>A0A0L6JM47</accession>
<feature type="chain" id="PRO_5005565644" evidence="5">
    <location>
        <begin position="26"/>
        <end position="216"/>
    </location>
</feature>
<dbReference type="AlphaFoldDB" id="A0A0L6JM47"/>
<dbReference type="SUPFAM" id="SSF47090">
    <property type="entry name" value="PGBD-like"/>
    <property type="match status" value="1"/>
</dbReference>
<reference evidence="8" key="1">
    <citation type="submission" date="2015-07" db="EMBL/GenBank/DDBJ databases">
        <title>Near-Complete Genome Sequence of the Cellulolytic Bacterium Bacteroides (Pseudobacteroides) cellulosolvens ATCC 35603.</title>
        <authorList>
            <person name="Dassa B."/>
            <person name="Utturkar S.M."/>
            <person name="Klingeman D.M."/>
            <person name="Hurt R.A."/>
            <person name="Keller M."/>
            <person name="Xu J."/>
            <person name="Reddy Y.H.K."/>
            <person name="Borovok I."/>
            <person name="Grinberg I.R."/>
            <person name="Lamed R."/>
            <person name="Zhivin O."/>
            <person name="Bayer E.A."/>
            <person name="Brown S.D."/>
        </authorList>
    </citation>
    <scope>NUCLEOTIDE SEQUENCE [LARGE SCALE GENOMIC DNA]</scope>
    <source>
        <strain evidence="8">DSM 2933</strain>
    </source>
</reference>
<protein>
    <submittedName>
        <fullName evidence="7">NLP/P60 protein</fullName>
    </submittedName>
</protein>
<keyword evidence="3" id="KW-0378">Hydrolase</keyword>
<dbReference type="Proteomes" id="UP000036923">
    <property type="component" value="Unassembled WGS sequence"/>
</dbReference>
<evidence type="ECO:0000259" key="6">
    <source>
        <dbReference type="PROSITE" id="PS51935"/>
    </source>
</evidence>
<evidence type="ECO:0000256" key="1">
    <source>
        <dbReference type="ARBA" id="ARBA00007074"/>
    </source>
</evidence>
<dbReference type="Gene3D" id="3.90.1720.10">
    <property type="entry name" value="endopeptidase domain like (from Nostoc punctiforme)"/>
    <property type="match status" value="1"/>
</dbReference>
<evidence type="ECO:0000313" key="8">
    <source>
        <dbReference type="Proteomes" id="UP000036923"/>
    </source>
</evidence>
<dbReference type="InterPro" id="IPR002477">
    <property type="entry name" value="Peptidoglycan-bd-like"/>
</dbReference>
<dbReference type="RefSeq" id="WP_050753334.1">
    <property type="nucleotide sequence ID" value="NZ_KN050764.1"/>
</dbReference>
<gene>
    <name evidence="7" type="ORF">Bccel_2085</name>
</gene>
<dbReference type="PROSITE" id="PS51935">
    <property type="entry name" value="NLPC_P60"/>
    <property type="match status" value="1"/>
</dbReference>
<dbReference type="InterPro" id="IPR051202">
    <property type="entry name" value="Peptidase_C40"/>
</dbReference>
<dbReference type="Gene3D" id="1.10.101.10">
    <property type="entry name" value="PGBD-like superfamily/PGBD"/>
    <property type="match status" value="1"/>
</dbReference>
<dbReference type="STRING" id="398512.Bccel_2085"/>
<evidence type="ECO:0000256" key="2">
    <source>
        <dbReference type="ARBA" id="ARBA00022670"/>
    </source>
</evidence>
<evidence type="ECO:0000313" key="7">
    <source>
        <dbReference type="EMBL" id="KNY26820.1"/>
    </source>
</evidence>
<name>A0A0L6JM47_9FIRM</name>
<dbReference type="PANTHER" id="PTHR47053:SF1">
    <property type="entry name" value="MUREIN DD-ENDOPEPTIDASE MEPH-RELATED"/>
    <property type="match status" value="1"/>
</dbReference>
<dbReference type="SUPFAM" id="SSF54001">
    <property type="entry name" value="Cysteine proteinases"/>
    <property type="match status" value="1"/>
</dbReference>
<dbReference type="InterPro" id="IPR038765">
    <property type="entry name" value="Papain-like_cys_pep_sf"/>
</dbReference>
<feature type="domain" description="NlpC/P60" evidence="6">
    <location>
        <begin position="94"/>
        <end position="215"/>
    </location>
</feature>
<organism evidence="7 8">
    <name type="scientific">Pseudobacteroides cellulosolvens ATCC 35603 = DSM 2933</name>
    <dbReference type="NCBI Taxonomy" id="398512"/>
    <lineage>
        <taxon>Bacteria</taxon>
        <taxon>Bacillati</taxon>
        <taxon>Bacillota</taxon>
        <taxon>Clostridia</taxon>
        <taxon>Eubacteriales</taxon>
        <taxon>Oscillospiraceae</taxon>
        <taxon>Pseudobacteroides</taxon>
    </lineage>
</organism>
<comment type="similarity">
    <text evidence="1">Belongs to the peptidase C40 family.</text>
</comment>
<dbReference type="EMBL" id="LGTC01000001">
    <property type="protein sequence ID" value="KNY26820.1"/>
    <property type="molecule type" value="Genomic_DNA"/>
</dbReference>
<keyword evidence="2" id="KW-0645">Protease</keyword>